<feature type="active site" evidence="9">
    <location>
        <position position="259"/>
    </location>
</feature>
<dbReference type="PROSITE" id="PS51898">
    <property type="entry name" value="TYR_RECOMBINASE"/>
    <property type="match status" value="1"/>
</dbReference>
<dbReference type="RefSeq" id="WP_119887136.1">
    <property type="nucleotide sequence ID" value="NZ_CP067169.1"/>
</dbReference>
<dbReference type="Pfam" id="PF02899">
    <property type="entry name" value="Phage_int_SAM_1"/>
    <property type="match status" value="1"/>
</dbReference>
<dbReference type="GO" id="GO:0006313">
    <property type="term" value="P:DNA transposition"/>
    <property type="evidence" value="ECO:0007669"/>
    <property type="project" value="UniProtKB-UniRule"/>
</dbReference>
<dbReference type="InterPro" id="IPR050090">
    <property type="entry name" value="Tyrosine_recombinase_XerCD"/>
</dbReference>
<name>A0A418ZT74_9RHOB</name>
<dbReference type="Gene3D" id="1.10.443.10">
    <property type="entry name" value="Intergrase catalytic core"/>
    <property type="match status" value="1"/>
</dbReference>
<dbReference type="SUPFAM" id="SSF56349">
    <property type="entry name" value="DNA breaking-rejoining enzymes"/>
    <property type="match status" value="1"/>
</dbReference>
<keyword evidence="6 9" id="KW-0238">DNA-binding</keyword>
<evidence type="ECO:0000256" key="2">
    <source>
        <dbReference type="ARBA" id="ARBA00022490"/>
    </source>
</evidence>
<dbReference type="HAMAP" id="MF_01808">
    <property type="entry name" value="Recomb_XerC_XerD"/>
    <property type="match status" value="1"/>
</dbReference>
<reference evidence="12 13" key="1">
    <citation type="submission" date="2018-09" db="EMBL/GenBank/DDBJ databases">
        <title>Paracoccus onubensis nov. sp. a moderate halophilic bacterium isolated from Gruta de las Maravillas (Aracena, Spain).</title>
        <authorList>
            <person name="Jurado V."/>
            <person name="Gutierrez-Patricio S."/>
            <person name="Gonzalez-Pimentel J.L."/>
            <person name="Laiz L."/>
            <person name="Saiz-Jimenez C."/>
        </authorList>
    </citation>
    <scope>NUCLEOTIDE SEQUENCE [LARGE SCALE GENOMIC DNA]</scope>
    <source>
        <strain evidence="12 13">DSM 19484</strain>
    </source>
</reference>
<comment type="function">
    <text evidence="9">Site-specific tyrosine recombinase, which acts by catalyzing the cutting and rejoining of the recombining DNA molecules. The XerC-XerD complex is essential to convert dimers of the bacterial chromosome into monomers to permit their segregation at cell division. It also contributes to the segregational stability of plasmids.</text>
</comment>
<evidence type="ECO:0000256" key="6">
    <source>
        <dbReference type="ARBA" id="ARBA00023125"/>
    </source>
</evidence>
<dbReference type="InterPro" id="IPR011010">
    <property type="entry name" value="DNA_brk_join_enz"/>
</dbReference>
<dbReference type="GO" id="GO:0009037">
    <property type="term" value="F:tyrosine-based site-specific recombinase activity"/>
    <property type="evidence" value="ECO:0007669"/>
    <property type="project" value="UniProtKB-UniRule"/>
</dbReference>
<feature type="active site" evidence="9">
    <location>
        <position position="188"/>
    </location>
</feature>
<keyword evidence="4 9" id="KW-0159">Chromosome partition</keyword>
<dbReference type="GO" id="GO:0051301">
    <property type="term" value="P:cell division"/>
    <property type="evidence" value="ECO:0007669"/>
    <property type="project" value="UniProtKB-KW"/>
</dbReference>
<feature type="active site" evidence="9">
    <location>
        <position position="165"/>
    </location>
</feature>
<feature type="active site" evidence="9">
    <location>
        <position position="256"/>
    </location>
</feature>
<dbReference type="PANTHER" id="PTHR30349">
    <property type="entry name" value="PHAGE INTEGRASE-RELATED"/>
    <property type="match status" value="1"/>
</dbReference>
<dbReference type="GO" id="GO:0007059">
    <property type="term" value="P:chromosome segregation"/>
    <property type="evidence" value="ECO:0007669"/>
    <property type="project" value="UniProtKB-UniRule"/>
</dbReference>
<organism evidence="12 13">
    <name type="scientific">Paracoccus aestuarii</name>
    <dbReference type="NCBI Taxonomy" id="453842"/>
    <lineage>
        <taxon>Bacteria</taxon>
        <taxon>Pseudomonadati</taxon>
        <taxon>Pseudomonadota</taxon>
        <taxon>Alphaproteobacteria</taxon>
        <taxon>Rhodobacterales</taxon>
        <taxon>Paracoccaceae</taxon>
        <taxon>Paracoccus</taxon>
    </lineage>
</organism>
<dbReference type="GO" id="GO:0005737">
    <property type="term" value="C:cytoplasm"/>
    <property type="evidence" value="ECO:0007669"/>
    <property type="project" value="UniProtKB-SubCell"/>
</dbReference>
<keyword evidence="5 9" id="KW-0229">DNA integration</keyword>
<dbReference type="Pfam" id="PF00589">
    <property type="entry name" value="Phage_integrase"/>
    <property type="match status" value="1"/>
</dbReference>
<comment type="subunit">
    <text evidence="9">Forms a cyclic heterotetrameric complex composed of two molecules of XerC and two molecules of XerD.</text>
</comment>
<comment type="subcellular location">
    <subcellularLocation>
        <location evidence="1 9">Cytoplasm</location>
    </subcellularLocation>
</comment>
<keyword evidence="13" id="KW-1185">Reference proteome</keyword>
<dbReference type="InterPro" id="IPR013762">
    <property type="entry name" value="Integrase-like_cat_sf"/>
</dbReference>
<accession>A0A418ZT74</accession>
<keyword evidence="2 9" id="KW-0963">Cytoplasm</keyword>
<sequence>MSGDRPLALTPAMEAALDRWLVTEAATRDLSPHTVTAYRGDLLAFLHFLAGHWGGSVAPSGLAPLRQTDMRAFAASERGRGLGARSLARRMSAIRSFLRWISDREGFDLSAALSARSPRFARSLPRPLTPDQAQATLDRVGDHATPWIGARDAAVLTLLWGSGLRISEALGLEGHDWPFREALTIRGKGGRERQVPVLPVARDAIALYLQICPWGHQPDRPLFRGIRGGRLAAGTVEAAMARARAVLGLPASATPHALRHSFATHLLSAGGDLRSIQELLGHSSLSTTQVYTGVDDAALMAVYRSAHPRG</sequence>
<evidence type="ECO:0000256" key="8">
    <source>
        <dbReference type="ARBA" id="ARBA00023306"/>
    </source>
</evidence>
<dbReference type="InterPro" id="IPR044068">
    <property type="entry name" value="CB"/>
</dbReference>
<dbReference type="Proteomes" id="UP000285530">
    <property type="component" value="Unassembled WGS sequence"/>
</dbReference>
<evidence type="ECO:0000256" key="9">
    <source>
        <dbReference type="HAMAP-Rule" id="MF_01808"/>
    </source>
</evidence>
<comment type="similarity">
    <text evidence="9">Belongs to the 'phage' integrase family. XerC subfamily.</text>
</comment>
<dbReference type="PANTHER" id="PTHR30349:SF90">
    <property type="entry name" value="TYROSINE RECOMBINASE XERD"/>
    <property type="match status" value="1"/>
</dbReference>
<evidence type="ECO:0000256" key="1">
    <source>
        <dbReference type="ARBA" id="ARBA00004496"/>
    </source>
</evidence>
<gene>
    <name evidence="9" type="primary">xerC</name>
    <name evidence="12" type="ORF">D3P06_14015</name>
</gene>
<dbReference type="PROSITE" id="PS51900">
    <property type="entry name" value="CB"/>
    <property type="match status" value="1"/>
</dbReference>
<feature type="domain" description="Tyr recombinase" evidence="10">
    <location>
        <begin position="123"/>
        <end position="304"/>
    </location>
</feature>
<dbReference type="GO" id="GO:0003677">
    <property type="term" value="F:DNA binding"/>
    <property type="evidence" value="ECO:0007669"/>
    <property type="project" value="UniProtKB-UniRule"/>
</dbReference>
<evidence type="ECO:0000256" key="7">
    <source>
        <dbReference type="ARBA" id="ARBA00023172"/>
    </source>
</evidence>
<keyword evidence="7 9" id="KW-0233">DNA recombination</keyword>
<comment type="caution">
    <text evidence="12">The sequence shown here is derived from an EMBL/GenBank/DDBJ whole genome shotgun (WGS) entry which is preliminary data.</text>
</comment>
<dbReference type="InterPro" id="IPR010998">
    <property type="entry name" value="Integrase_recombinase_N"/>
</dbReference>
<dbReference type="InterPro" id="IPR004107">
    <property type="entry name" value="Integrase_SAM-like_N"/>
</dbReference>
<keyword evidence="8 9" id="KW-0131">Cell cycle</keyword>
<evidence type="ECO:0000259" key="10">
    <source>
        <dbReference type="PROSITE" id="PS51898"/>
    </source>
</evidence>
<dbReference type="OrthoDB" id="9801717at2"/>
<evidence type="ECO:0000256" key="3">
    <source>
        <dbReference type="ARBA" id="ARBA00022618"/>
    </source>
</evidence>
<protein>
    <recommendedName>
        <fullName evidence="9">Tyrosine recombinase XerC</fullName>
    </recommendedName>
</protein>
<evidence type="ECO:0000256" key="4">
    <source>
        <dbReference type="ARBA" id="ARBA00022829"/>
    </source>
</evidence>
<feature type="active site" evidence="9">
    <location>
        <position position="282"/>
    </location>
</feature>
<evidence type="ECO:0000313" key="12">
    <source>
        <dbReference type="EMBL" id="RJK99948.1"/>
    </source>
</evidence>
<dbReference type="InterPro" id="IPR023009">
    <property type="entry name" value="Tyrosine_recombinase_XerC/XerD"/>
</dbReference>
<feature type="domain" description="Core-binding (CB)" evidence="11">
    <location>
        <begin position="11"/>
        <end position="102"/>
    </location>
</feature>
<dbReference type="AlphaFoldDB" id="A0A418ZT74"/>
<dbReference type="InterPro" id="IPR002104">
    <property type="entry name" value="Integrase_catalytic"/>
</dbReference>
<dbReference type="Gene3D" id="1.10.150.130">
    <property type="match status" value="1"/>
</dbReference>
<evidence type="ECO:0000256" key="5">
    <source>
        <dbReference type="ARBA" id="ARBA00022908"/>
    </source>
</evidence>
<evidence type="ECO:0000313" key="13">
    <source>
        <dbReference type="Proteomes" id="UP000285530"/>
    </source>
</evidence>
<keyword evidence="3 9" id="KW-0132">Cell division</keyword>
<proteinExistence type="inferred from homology"/>
<feature type="active site" description="O-(3'-phospho-DNA)-tyrosine intermediate" evidence="9">
    <location>
        <position position="291"/>
    </location>
</feature>
<evidence type="ECO:0000259" key="11">
    <source>
        <dbReference type="PROSITE" id="PS51900"/>
    </source>
</evidence>
<dbReference type="EMBL" id="QZEV01000086">
    <property type="protein sequence ID" value="RJK99948.1"/>
    <property type="molecule type" value="Genomic_DNA"/>
</dbReference>
<dbReference type="SUPFAM" id="SSF47823">
    <property type="entry name" value="lambda integrase-like, N-terminal domain"/>
    <property type="match status" value="1"/>
</dbReference>